<reference evidence="4" key="2">
    <citation type="journal article" date="2023" name="Science">
        <title>Genomic signatures of disease resistance in endangered staghorn corals.</title>
        <authorList>
            <person name="Vollmer S.V."/>
            <person name="Selwyn J.D."/>
            <person name="Despard B.A."/>
            <person name="Roesel C.L."/>
        </authorList>
    </citation>
    <scope>NUCLEOTIDE SEQUENCE</scope>
    <source>
        <strain evidence="4">K2</strain>
    </source>
</reference>
<comment type="similarity">
    <text evidence="1">Belongs to the BLOC1S5 family.</text>
</comment>
<feature type="coiled-coil region" evidence="3">
    <location>
        <begin position="59"/>
        <end position="120"/>
    </location>
</feature>
<organism evidence="4 5">
    <name type="scientific">Acropora cervicornis</name>
    <name type="common">Staghorn coral</name>
    <dbReference type="NCBI Taxonomy" id="6130"/>
    <lineage>
        <taxon>Eukaryota</taxon>
        <taxon>Metazoa</taxon>
        <taxon>Cnidaria</taxon>
        <taxon>Anthozoa</taxon>
        <taxon>Hexacorallia</taxon>
        <taxon>Scleractinia</taxon>
        <taxon>Astrocoeniina</taxon>
        <taxon>Acroporidae</taxon>
        <taxon>Acropora</taxon>
    </lineage>
</organism>
<accession>A0AAD9QFG8</accession>
<dbReference type="GO" id="GO:0030133">
    <property type="term" value="C:transport vesicle"/>
    <property type="evidence" value="ECO:0007669"/>
    <property type="project" value="InterPro"/>
</dbReference>
<evidence type="ECO:0000313" key="4">
    <source>
        <dbReference type="EMBL" id="KAK2559986.1"/>
    </source>
</evidence>
<dbReference type="InterPro" id="IPR017243">
    <property type="entry name" value="Bloc1s5"/>
</dbReference>
<dbReference type="AlphaFoldDB" id="A0AAD9QFG8"/>
<keyword evidence="5" id="KW-1185">Reference proteome</keyword>
<gene>
    <name evidence="4" type="ORF">P5673_017570</name>
</gene>
<protein>
    <recommendedName>
        <fullName evidence="2">Biogenesis of lysosome-related organelles complex 1 subunit 5</fullName>
    </recommendedName>
</protein>
<sequence>MDYIQSLLIAEDDLDDLNEEGNVLVMNESEETEQNDREALRLAEALKIGNEIQNRFPECRELAEQMNDIQDHLKDTRQRCHDILEREEQNLCKSRSEEIKEQTKKKWDEFLKEKDKEEEKIEKDFMTKSLKLEGKVWHG</sequence>
<reference evidence="4" key="1">
    <citation type="journal article" date="2023" name="G3 (Bethesda)">
        <title>Whole genome assembly and annotation of the endangered Caribbean coral Acropora cervicornis.</title>
        <authorList>
            <person name="Selwyn J.D."/>
            <person name="Vollmer S.V."/>
        </authorList>
    </citation>
    <scope>NUCLEOTIDE SEQUENCE</scope>
    <source>
        <strain evidence="4">K2</strain>
    </source>
</reference>
<dbReference type="Proteomes" id="UP001249851">
    <property type="component" value="Unassembled WGS sequence"/>
</dbReference>
<dbReference type="GO" id="GO:0031083">
    <property type="term" value="C:BLOC-1 complex"/>
    <property type="evidence" value="ECO:0007669"/>
    <property type="project" value="InterPro"/>
</dbReference>
<keyword evidence="3" id="KW-0175">Coiled coil</keyword>
<name>A0AAD9QFG8_ACRCE</name>
<evidence type="ECO:0000256" key="3">
    <source>
        <dbReference type="SAM" id="Coils"/>
    </source>
</evidence>
<evidence type="ECO:0000313" key="5">
    <source>
        <dbReference type="Proteomes" id="UP001249851"/>
    </source>
</evidence>
<dbReference type="EMBL" id="JARQWQ010000038">
    <property type="protein sequence ID" value="KAK2559986.1"/>
    <property type="molecule type" value="Genomic_DNA"/>
</dbReference>
<dbReference type="Pfam" id="PF14942">
    <property type="entry name" value="Muted"/>
    <property type="match status" value="1"/>
</dbReference>
<evidence type="ECO:0000256" key="1">
    <source>
        <dbReference type="ARBA" id="ARBA00010754"/>
    </source>
</evidence>
<evidence type="ECO:0000256" key="2">
    <source>
        <dbReference type="ARBA" id="ARBA00019580"/>
    </source>
</evidence>
<proteinExistence type="inferred from homology"/>
<comment type="caution">
    <text evidence="4">The sequence shown here is derived from an EMBL/GenBank/DDBJ whole genome shotgun (WGS) entry which is preliminary data.</text>
</comment>